<accession>A0A6G1D8C8</accession>
<organism evidence="1 2">
    <name type="scientific">Oryza meyeriana var. granulata</name>
    <dbReference type="NCBI Taxonomy" id="110450"/>
    <lineage>
        <taxon>Eukaryota</taxon>
        <taxon>Viridiplantae</taxon>
        <taxon>Streptophyta</taxon>
        <taxon>Embryophyta</taxon>
        <taxon>Tracheophyta</taxon>
        <taxon>Spermatophyta</taxon>
        <taxon>Magnoliopsida</taxon>
        <taxon>Liliopsida</taxon>
        <taxon>Poales</taxon>
        <taxon>Poaceae</taxon>
        <taxon>BOP clade</taxon>
        <taxon>Oryzoideae</taxon>
        <taxon>Oryzeae</taxon>
        <taxon>Oryzinae</taxon>
        <taxon>Oryza</taxon>
        <taxon>Oryza meyeriana</taxon>
    </lineage>
</organism>
<name>A0A6G1D8C8_9ORYZ</name>
<gene>
    <name evidence="1" type="ORF">E2562_026855</name>
</gene>
<dbReference type="AlphaFoldDB" id="A0A6G1D8C8"/>
<evidence type="ECO:0000313" key="2">
    <source>
        <dbReference type="Proteomes" id="UP000479710"/>
    </source>
</evidence>
<proteinExistence type="predicted"/>
<protein>
    <submittedName>
        <fullName evidence="1">Uncharacterized protein</fullName>
    </submittedName>
</protein>
<dbReference type="Proteomes" id="UP000479710">
    <property type="component" value="Unassembled WGS sequence"/>
</dbReference>
<reference evidence="1 2" key="1">
    <citation type="submission" date="2019-11" db="EMBL/GenBank/DDBJ databases">
        <title>Whole genome sequence of Oryza granulata.</title>
        <authorList>
            <person name="Li W."/>
        </authorList>
    </citation>
    <scope>NUCLEOTIDE SEQUENCE [LARGE SCALE GENOMIC DNA]</scope>
    <source>
        <strain evidence="2">cv. Menghai</strain>
        <tissue evidence="1">Leaf</tissue>
    </source>
</reference>
<keyword evidence="2" id="KW-1185">Reference proteome</keyword>
<dbReference type="EMBL" id="SPHZ02000007">
    <property type="protein sequence ID" value="KAF0908639.1"/>
    <property type="molecule type" value="Genomic_DNA"/>
</dbReference>
<comment type="caution">
    <text evidence="1">The sequence shown here is derived from an EMBL/GenBank/DDBJ whole genome shotgun (WGS) entry which is preliminary data.</text>
</comment>
<sequence length="85" mass="9291">MSAVLEERRKKKVLVKASQAYINFLFSRPLPLAYPALPDDFLSNLCPAKFCGSLQANLNSIVEAIARAAPTTPGSSTILQNVTRR</sequence>
<evidence type="ECO:0000313" key="1">
    <source>
        <dbReference type="EMBL" id="KAF0908639.1"/>
    </source>
</evidence>